<dbReference type="SMART" id="SM00355">
    <property type="entry name" value="ZnF_C2H2"/>
    <property type="match status" value="4"/>
</dbReference>
<organism evidence="9 10">
    <name type="scientific">Thamnidium elegans</name>
    <dbReference type="NCBI Taxonomy" id="101142"/>
    <lineage>
        <taxon>Eukaryota</taxon>
        <taxon>Fungi</taxon>
        <taxon>Fungi incertae sedis</taxon>
        <taxon>Mucoromycota</taxon>
        <taxon>Mucoromycotina</taxon>
        <taxon>Mucoromycetes</taxon>
        <taxon>Mucorales</taxon>
        <taxon>Mucorineae</taxon>
        <taxon>Mucoraceae</taxon>
        <taxon>Thamnidium</taxon>
    </lineage>
</organism>
<evidence type="ECO:0000313" key="10">
    <source>
        <dbReference type="Proteomes" id="UP000613177"/>
    </source>
</evidence>
<keyword evidence="2" id="KW-0677">Repeat</keyword>
<name>A0A8H7SMH1_9FUNG</name>
<dbReference type="EMBL" id="JAEPRE010000173">
    <property type="protein sequence ID" value="KAG2230986.1"/>
    <property type="molecule type" value="Genomic_DNA"/>
</dbReference>
<comment type="caution">
    <text evidence="9">The sequence shown here is derived from an EMBL/GenBank/DDBJ whole genome shotgun (WGS) entry which is preliminary data.</text>
</comment>
<evidence type="ECO:0000256" key="1">
    <source>
        <dbReference type="ARBA" id="ARBA00022723"/>
    </source>
</evidence>
<sequence length="384" mass="44732">MKTIQDQQLATANSMYTMPPSIIYEYPTFMETNTFSAGQMLMNSSQVSLSEASVCSSSMGIRTPDVHPVPDTTSSVAQVPCYGDHSTILIKNRCPQQQQWIPEDPVWPIMNDTIKTLGQQHHHHQPYGNNNREEEPELRRQSMNNMNNLSREQLIQRVVQLEKEKELSRKLSGSISPVIESDQDDFHTCRWSGCDTSTTSLDQLIVHTAYYCQWVSCPRNQKPFLKRHKMQNHMRTHTGERPFECHIEDCEKKFSRPDSLNTHIKTHSNIRPYACTVENCAKAYFHSRSLRKHAKSHESQLTPPPPQQQLPYNRTLKQQKFYPTTNSSAFYGDVKIMENFEQQQQQIFAAGTAYLYPYQQQQQQQQQYVSNEPNYAMMDQRYMY</sequence>
<dbReference type="PROSITE" id="PS50157">
    <property type="entry name" value="ZINC_FINGER_C2H2_2"/>
    <property type="match status" value="3"/>
</dbReference>
<dbReference type="GO" id="GO:0000981">
    <property type="term" value="F:DNA-binding transcription factor activity, RNA polymerase II-specific"/>
    <property type="evidence" value="ECO:0007669"/>
    <property type="project" value="TreeGrafter"/>
</dbReference>
<evidence type="ECO:0000256" key="7">
    <source>
        <dbReference type="SAM" id="MobiDB-lite"/>
    </source>
</evidence>
<keyword evidence="5" id="KW-0539">Nucleus</keyword>
<dbReference type="Proteomes" id="UP000613177">
    <property type="component" value="Unassembled WGS sequence"/>
</dbReference>
<evidence type="ECO:0000259" key="8">
    <source>
        <dbReference type="PROSITE" id="PS50157"/>
    </source>
</evidence>
<dbReference type="InterPro" id="IPR056436">
    <property type="entry name" value="Znf-C2H2_ZIC1-5/GLI1-3-like"/>
</dbReference>
<dbReference type="GO" id="GO:0000785">
    <property type="term" value="C:chromatin"/>
    <property type="evidence" value="ECO:0007669"/>
    <property type="project" value="TreeGrafter"/>
</dbReference>
<dbReference type="PANTHER" id="PTHR14003">
    <property type="entry name" value="TRANSCRIPTIONAL REPRESSOR PROTEIN YY"/>
    <property type="match status" value="1"/>
</dbReference>
<dbReference type="GO" id="GO:0000978">
    <property type="term" value="F:RNA polymerase II cis-regulatory region sequence-specific DNA binding"/>
    <property type="evidence" value="ECO:0007669"/>
    <property type="project" value="TreeGrafter"/>
</dbReference>
<feature type="domain" description="C2H2-type" evidence="8">
    <location>
        <begin position="243"/>
        <end position="272"/>
    </location>
</feature>
<keyword evidence="10" id="KW-1185">Reference proteome</keyword>
<reference evidence="9" key="1">
    <citation type="submission" date="2021-01" db="EMBL/GenBank/DDBJ databases">
        <title>Metabolic potential, ecology and presence of endohyphal bacteria is reflected in genomic diversity of Mucoromycotina.</title>
        <authorList>
            <person name="Muszewska A."/>
            <person name="Okrasinska A."/>
            <person name="Steczkiewicz K."/>
            <person name="Drgas O."/>
            <person name="Orlowska M."/>
            <person name="Perlinska-Lenart U."/>
            <person name="Aleksandrzak-Piekarczyk T."/>
            <person name="Szatraj K."/>
            <person name="Zielenkiewicz U."/>
            <person name="Pilsyk S."/>
            <person name="Malc E."/>
            <person name="Mieczkowski P."/>
            <person name="Kruszewska J.S."/>
            <person name="Biernat P."/>
            <person name="Pawlowska J."/>
        </authorList>
    </citation>
    <scope>NUCLEOTIDE SEQUENCE</scope>
    <source>
        <strain evidence="9">WA0000018081</strain>
    </source>
</reference>
<gene>
    <name evidence="9" type="ORF">INT48_002765</name>
</gene>
<dbReference type="PROSITE" id="PS00028">
    <property type="entry name" value="ZINC_FINGER_C2H2_1"/>
    <property type="match status" value="2"/>
</dbReference>
<dbReference type="InterPro" id="IPR036236">
    <property type="entry name" value="Znf_C2H2_sf"/>
</dbReference>
<proteinExistence type="predicted"/>
<dbReference type="Gene3D" id="3.30.160.60">
    <property type="entry name" value="Classic Zinc Finger"/>
    <property type="match status" value="3"/>
</dbReference>
<dbReference type="InterPro" id="IPR013087">
    <property type="entry name" value="Znf_C2H2_type"/>
</dbReference>
<feature type="region of interest" description="Disordered" evidence="7">
    <location>
        <begin position="118"/>
        <end position="137"/>
    </location>
</feature>
<dbReference type="Pfam" id="PF23561">
    <property type="entry name" value="zf-C2H2_15"/>
    <property type="match status" value="1"/>
</dbReference>
<accession>A0A8H7SMH1</accession>
<evidence type="ECO:0000313" key="9">
    <source>
        <dbReference type="EMBL" id="KAG2230986.1"/>
    </source>
</evidence>
<feature type="domain" description="C2H2-type" evidence="8">
    <location>
        <begin position="273"/>
        <end position="302"/>
    </location>
</feature>
<protein>
    <recommendedName>
        <fullName evidence="8">C2H2-type domain-containing protein</fullName>
    </recommendedName>
</protein>
<feature type="domain" description="C2H2-type" evidence="8">
    <location>
        <begin position="215"/>
        <end position="242"/>
    </location>
</feature>
<dbReference type="GO" id="GO:0005667">
    <property type="term" value="C:transcription regulator complex"/>
    <property type="evidence" value="ECO:0007669"/>
    <property type="project" value="TreeGrafter"/>
</dbReference>
<dbReference type="GO" id="GO:0008270">
    <property type="term" value="F:zinc ion binding"/>
    <property type="evidence" value="ECO:0007669"/>
    <property type="project" value="UniProtKB-KW"/>
</dbReference>
<feature type="region of interest" description="Disordered" evidence="7">
    <location>
        <begin position="292"/>
        <end position="311"/>
    </location>
</feature>
<dbReference type="FunFam" id="3.30.160.60:FF:000100">
    <property type="entry name" value="Zinc finger 45-like"/>
    <property type="match status" value="1"/>
</dbReference>
<evidence type="ECO:0000256" key="2">
    <source>
        <dbReference type="ARBA" id="ARBA00022737"/>
    </source>
</evidence>
<evidence type="ECO:0000256" key="4">
    <source>
        <dbReference type="ARBA" id="ARBA00022833"/>
    </source>
</evidence>
<dbReference type="PANTHER" id="PTHR14003:SF23">
    <property type="entry name" value="ZINC FINGER PROTEIN 143"/>
    <property type="match status" value="1"/>
</dbReference>
<dbReference type="Pfam" id="PF00096">
    <property type="entry name" value="zf-C2H2"/>
    <property type="match status" value="1"/>
</dbReference>
<dbReference type="SUPFAM" id="SSF57667">
    <property type="entry name" value="beta-beta-alpha zinc fingers"/>
    <property type="match status" value="2"/>
</dbReference>
<evidence type="ECO:0000256" key="5">
    <source>
        <dbReference type="ARBA" id="ARBA00023242"/>
    </source>
</evidence>
<evidence type="ECO:0000256" key="3">
    <source>
        <dbReference type="ARBA" id="ARBA00022771"/>
    </source>
</evidence>
<dbReference type="AlphaFoldDB" id="A0A8H7SMH1"/>
<evidence type="ECO:0000256" key="6">
    <source>
        <dbReference type="PROSITE-ProRule" id="PRU00042"/>
    </source>
</evidence>
<keyword evidence="1" id="KW-0479">Metal-binding</keyword>
<dbReference type="GO" id="GO:0031519">
    <property type="term" value="C:PcG protein complex"/>
    <property type="evidence" value="ECO:0007669"/>
    <property type="project" value="TreeGrafter"/>
</dbReference>
<keyword evidence="4" id="KW-0862">Zinc</keyword>
<keyword evidence="3 6" id="KW-0863">Zinc-finger</keyword>